<dbReference type="OrthoDB" id="2989261at2759"/>
<evidence type="ECO:0000313" key="3">
    <source>
        <dbReference type="Proteomes" id="UP000620124"/>
    </source>
</evidence>
<proteinExistence type="predicted"/>
<dbReference type="Proteomes" id="UP000620124">
    <property type="component" value="Unassembled WGS sequence"/>
</dbReference>
<evidence type="ECO:0000313" key="2">
    <source>
        <dbReference type="EMBL" id="KAF7365056.1"/>
    </source>
</evidence>
<feature type="compositionally biased region" description="Low complexity" evidence="1">
    <location>
        <begin position="529"/>
        <end position="544"/>
    </location>
</feature>
<name>A0A8H6YUJ3_9AGAR</name>
<feature type="compositionally biased region" description="Acidic residues" evidence="1">
    <location>
        <begin position="285"/>
        <end position="300"/>
    </location>
</feature>
<dbReference type="AlphaFoldDB" id="A0A8H6YUJ3"/>
<feature type="compositionally biased region" description="Low complexity" evidence="1">
    <location>
        <begin position="19"/>
        <end position="37"/>
    </location>
</feature>
<accession>A0A8H6YUJ3</accession>
<sequence length="564" mass="62216">MSCVRKTQGLSLLVCTGPKTSPVSSPTVSPSSSAASDLAKDAVDSFETPSPLHDPLQHPCDPFSYSSLPPFDAPCQLLSTLITQKTVRPPDIPSAKFHDFVSESLALLRAASVHMHRNPAESAHTEEAVWAYFMGSCLKQCQTRVETLGRLYRHRDLKAWAPTHGVSFPSSNVNILNTTAEFALRELKVPQNPAGFVFDSETAPLWWECLIRLLNLLRKKILAANERNLKGIANVSAALHCVVKSTPSQMWQYRSLEEHLGGCRGNHTPTSTLVASRSAMVGEKEEGDNDSEAEQNEEAVDVLPSDEPLPASALPQCTVFHRLVDAITAWTTGPSYLLRTPISKSDVPVDVSIINLPRLPVPPVSSGSLLKRWEQKINWTPEAKDDIDEKLRKVAEQNHDGTRGACHCEAGLMASILGLYTQDPEGEELKKLTAVFNNFDTKACLFLCTLTRKHPIGLAKKCCPVCYMLAGLIKSTYEVDLELPGRHNRYHPWVPPHWLPEALLEQLEQEMLIVVSAIVMKKEHLAMSRASSPASDRSAPAVRRPPTKAALAVQEEFHEDMQEA</sequence>
<organism evidence="2 3">
    <name type="scientific">Mycena venus</name>
    <dbReference type="NCBI Taxonomy" id="2733690"/>
    <lineage>
        <taxon>Eukaryota</taxon>
        <taxon>Fungi</taxon>
        <taxon>Dikarya</taxon>
        <taxon>Basidiomycota</taxon>
        <taxon>Agaricomycotina</taxon>
        <taxon>Agaricomycetes</taxon>
        <taxon>Agaricomycetidae</taxon>
        <taxon>Agaricales</taxon>
        <taxon>Marasmiineae</taxon>
        <taxon>Mycenaceae</taxon>
        <taxon>Mycena</taxon>
    </lineage>
</organism>
<feature type="region of interest" description="Disordered" evidence="1">
    <location>
        <begin position="19"/>
        <end position="51"/>
    </location>
</feature>
<feature type="region of interest" description="Disordered" evidence="1">
    <location>
        <begin position="529"/>
        <end position="549"/>
    </location>
</feature>
<dbReference type="EMBL" id="JACAZI010000003">
    <property type="protein sequence ID" value="KAF7365056.1"/>
    <property type="molecule type" value="Genomic_DNA"/>
</dbReference>
<evidence type="ECO:0000256" key="1">
    <source>
        <dbReference type="SAM" id="MobiDB-lite"/>
    </source>
</evidence>
<keyword evidence="3" id="KW-1185">Reference proteome</keyword>
<comment type="caution">
    <text evidence="2">The sequence shown here is derived from an EMBL/GenBank/DDBJ whole genome shotgun (WGS) entry which is preliminary data.</text>
</comment>
<feature type="region of interest" description="Disordered" evidence="1">
    <location>
        <begin position="279"/>
        <end position="307"/>
    </location>
</feature>
<protein>
    <submittedName>
        <fullName evidence="2">Uncharacterized protein</fullName>
    </submittedName>
</protein>
<reference evidence="2" key="1">
    <citation type="submission" date="2020-05" db="EMBL/GenBank/DDBJ databases">
        <title>Mycena genomes resolve the evolution of fungal bioluminescence.</title>
        <authorList>
            <person name="Tsai I.J."/>
        </authorList>
    </citation>
    <scope>NUCLEOTIDE SEQUENCE</scope>
    <source>
        <strain evidence="2">CCC161011</strain>
    </source>
</reference>
<gene>
    <name evidence="2" type="ORF">MVEN_00376800</name>
</gene>